<evidence type="ECO:0000256" key="1">
    <source>
        <dbReference type="ARBA" id="ARBA00004370"/>
    </source>
</evidence>
<accession>A0A8J5FYD0</accession>
<sequence>MHAKTDSEVTSLAASSPPHSPPRRPIYYVMSPAHSHPDPDRASFGGSTPGASPLHPHHHRYSSSPIHHSRESSATRLSASLKYNTYASWRKLQPHPHHRPGNATSSACSDDDEEDEAPIPVRCYVAWFVLGFVLLFTLFSLILWGASKSYKPDVFVKSVAFQSYDIHAGTDMTGVPTKMLSINSTVRIAFRNPATFFGVHVSSTPFQLYFSDLKIATGLSEHRNAGCEQMKEFYQSRKSGRVVTVALGSRQVPLYGGGAGLRSRTEDGGPPATVTFELSFTLRARAYVLGHLVKSKFYRRVRCTLRFREDRLGKPLGLSNGCDYRD</sequence>
<organism evidence="5 6">
    <name type="scientific">Zingiber officinale</name>
    <name type="common">Ginger</name>
    <name type="synonym">Amomum zingiber</name>
    <dbReference type="NCBI Taxonomy" id="94328"/>
    <lineage>
        <taxon>Eukaryota</taxon>
        <taxon>Viridiplantae</taxon>
        <taxon>Streptophyta</taxon>
        <taxon>Embryophyta</taxon>
        <taxon>Tracheophyta</taxon>
        <taxon>Spermatophyta</taxon>
        <taxon>Magnoliopsida</taxon>
        <taxon>Liliopsida</taxon>
        <taxon>Zingiberales</taxon>
        <taxon>Zingiberaceae</taxon>
        <taxon>Zingiber</taxon>
    </lineage>
</organism>
<protein>
    <recommendedName>
        <fullName evidence="7">Late embryogenesis abundant protein LEA-2 subgroup domain-containing protein</fullName>
    </recommendedName>
</protein>
<keyword evidence="4" id="KW-1133">Transmembrane helix</keyword>
<evidence type="ECO:0000256" key="2">
    <source>
        <dbReference type="ARBA" id="ARBA00023136"/>
    </source>
</evidence>
<evidence type="ECO:0000256" key="3">
    <source>
        <dbReference type="SAM" id="MobiDB-lite"/>
    </source>
</evidence>
<feature type="region of interest" description="Disordered" evidence="3">
    <location>
        <begin position="92"/>
        <end position="112"/>
    </location>
</feature>
<keyword evidence="6" id="KW-1185">Reference proteome</keyword>
<evidence type="ECO:0008006" key="7">
    <source>
        <dbReference type="Google" id="ProtNLM"/>
    </source>
</evidence>
<dbReference type="AlphaFoldDB" id="A0A8J5FYD0"/>
<dbReference type="PANTHER" id="PTHR31234:SF2">
    <property type="entry name" value="OS05G0199100 PROTEIN"/>
    <property type="match status" value="1"/>
</dbReference>
<comment type="subcellular location">
    <subcellularLocation>
        <location evidence="1">Membrane</location>
    </subcellularLocation>
</comment>
<proteinExistence type="predicted"/>
<evidence type="ECO:0000313" key="5">
    <source>
        <dbReference type="EMBL" id="KAG6495187.1"/>
    </source>
</evidence>
<dbReference type="PANTHER" id="PTHR31234">
    <property type="entry name" value="LATE EMBRYOGENESIS ABUNDANT (LEA) HYDROXYPROLINE-RICH GLYCOPROTEIN FAMILY"/>
    <property type="match status" value="1"/>
</dbReference>
<feature type="region of interest" description="Disordered" evidence="3">
    <location>
        <begin position="1"/>
        <end position="70"/>
    </location>
</feature>
<keyword evidence="4" id="KW-0812">Transmembrane</keyword>
<name>A0A8J5FYD0_ZINOF</name>
<dbReference type="GO" id="GO:0098542">
    <property type="term" value="P:defense response to other organism"/>
    <property type="evidence" value="ECO:0007669"/>
    <property type="project" value="InterPro"/>
</dbReference>
<dbReference type="Proteomes" id="UP000734854">
    <property type="component" value="Unassembled WGS sequence"/>
</dbReference>
<keyword evidence="2 4" id="KW-0472">Membrane</keyword>
<dbReference type="InterPro" id="IPR044839">
    <property type="entry name" value="NDR1-like"/>
</dbReference>
<comment type="caution">
    <text evidence="5">The sequence shown here is derived from an EMBL/GenBank/DDBJ whole genome shotgun (WGS) entry which is preliminary data.</text>
</comment>
<dbReference type="GO" id="GO:0005886">
    <property type="term" value="C:plasma membrane"/>
    <property type="evidence" value="ECO:0007669"/>
    <property type="project" value="TreeGrafter"/>
</dbReference>
<dbReference type="EMBL" id="JACMSC010000012">
    <property type="protein sequence ID" value="KAG6495187.1"/>
    <property type="molecule type" value="Genomic_DNA"/>
</dbReference>
<feature type="transmembrane region" description="Helical" evidence="4">
    <location>
        <begin position="124"/>
        <end position="144"/>
    </location>
</feature>
<reference evidence="5 6" key="1">
    <citation type="submission" date="2020-08" db="EMBL/GenBank/DDBJ databases">
        <title>Plant Genome Project.</title>
        <authorList>
            <person name="Zhang R.-G."/>
        </authorList>
    </citation>
    <scope>NUCLEOTIDE SEQUENCE [LARGE SCALE GENOMIC DNA]</scope>
    <source>
        <tissue evidence="5">Rhizome</tissue>
    </source>
</reference>
<gene>
    <name evidence="5" type="ORF">ZIOFF_042979</name>
</gene>
<evidence type="ECO:0000256" key="4">
    <source>
        <dbReference type="SAM" id="Phobius"/>
    </source>
</evidence>
<evidence type="ECO:0000313" key="6">
    <source>
        <dbReference type="Proteomes" id="UP000734854"/>
    </source>
</evidence>